<dbReference type="InterPro" id="IPR036388">
    <property type="entry name" value="WH-like_DNA-bd_sf"/>
</dbReference>
<dbReference type="PANTHER" id="PTHR48111:SF40">
    <property type="entry name" value="PHOSPHATE REGULON TRANSCRIPTIONAL REGULATORY PROTEIN PHOB"/>
    <property type="match status" value="1"/>
</dbReference>
<dbReference type="Proteomes" id="UP001500791">
    <property type="component" value="Unassembled WGS sequence"/>
</dbReference>
<proteinExistence type="predicted"/>
<keyword evidence="9" id="KW-1185">Reference proteome</keyword>
<keyword evidence="2" id="KW-0902">Two-component regulatory system</keyword>
<organism evidence="8 9">
    <name type="scientific">Brevundimonas terrae</name>
    <dbReference type="NCBI Taxonomy" id="363631"/>
    <lineage>
        <taxon>Bacteria</taxon>
        <taxon>Pseudomonadati</taxon>
        <taxon>Pseudomonadota</taxon>
        <taxon>Alphaproteobacteria</taxon>
        <taxon>Caulobacterales</taxon>
        <taxon>Caulobacteraceae</taxon>
        <taxon>Brevundimonas</taxon>
    </lineage>
</organism>
<dbReference type="SMART" id="SM00862">
    <property type="entry name" value="Trans_reg_C"/>
    <property type="match status" value="1"/>
</dbReference>
<evidence type="ECO:0000256" key="2">
    <source>
        <dbReference type="ARBA" id="ARBA00023012"/>
    </source>
</evidence>
<evidence type="ECO:0000313" key="9">
    <source>
        <dbReference type="Proteomes" id="UP001500791"/>
    </source>
</evidence>
<dbReference type="InterPro" id="IPR001789">
    <property type="entry name" value="Sig_transdc_resp-reg_receiver"/>
</dbReference>
<dbReference type="EMBL" id="BAAAEJ010000001">
    <property type="protein sequence ID" value="GAA0376933.1"/>
    <property type="molecule type" value="Genomic_DNA"/>
</dbReference>
<protein>
    <submittedName>
        <fullName evidence="8">Response regulator transcription factor</fullName>
    </submittedName>
</protein>
<dbReference type="InterPro" id="IPR011006">
    <property type="entry name" value="CheY-like_superfamily"/>
</dbReference>
<dbReference type="Gene3D" id="6.10.250.690">
    <property type="match status" value="1"/>
</dbReference>
<evidence type="ECO:0000256" key="3">
    <source>
        <dbReference type="ARBA" id="ARBA00023125"/>
    </source>
</evidence>
<dbReference type="CDD" id="cd00383">
    <property type="entry name" value="trans_reg_C"/>
    <property type="match status" value="1"/>
</dbReference>
<feature type="domain" description="Response regulatory" evidence="6">
    <location>
        <begin position="2"/>
        <end position="117"/>
    </location>
</feature>
<dbReference type="RefSeq" id="WP_167179108.1">
    <property type="nucleotide sequence ID" value="NZ_BAAAEJ010000001.1"/>
</dbReference>
<evidence type="ECO:0000256" key="4">
    <source>
        <dbReference type="PROSITE-ProRule" id="PRU00169"/>
    </source>
</evidence>
<dbReference type="Gene3D" id="1.10.10.10">
    <property type="entry name" value="Winged helix-like DNA-binding domain superfamily/Winged helix DNA-binding domain"/>
    <property type="match status" value="1"/>
</dbReference>
<keyword evidence="1 4" id="KW-0597">Phosphoprotein</keyword>
<evidence type="ECO:0000259" key="7">
    <source>
        <dbReference type="PROSITE" id="PS51755"/>
    </source>
</evidence>
<accession>A0ABP3HRR3</accession>
<dbReference type="Pfam" id="PF00486">
    <property type="entry name" value="Trans_reg_C"/>
    <property type="match status" value="1"/>
</dbReference>
<evidence type="ECO:0000313" key="8">
    <source>
        <dbReference type="EMBL" id="GAA0376933.1"/>
    </source>
</evidence>
<dbReference type="PANTHER" id="PTHR48111">
    <property type="entry name" value="REGULATOR OF RPOS"/>
    <property type="match status" value="1"/>
</dbReference>
<dbReference type="SMART" id="SM00448">
    <property type="entry name" value="REC"/>
    <property type="match status" value="1"/>
</dbReference>
<dbReference type="Gene3D" id="3.40.50.2300">
    <property type="match status" value="1"/>
</dbReference>
<dbReference type="InterPro" id="IPR039420">
    <property type="entry name" value="WalR-like"/>
</dbReference>
<comment type="caution">
    <text evidence="8">The sequence shown here is derived from an EMBL/GenBank/DDBJ whole genome shotgun (WGS) entry which is preliminary data.</text>
</comment>
<dbReference type="PROSITE" id="PS51755">
    <property type="entry name" value="OMPR_PHOB"/>
    <property type="match status" value="1"/>
</dbReference>
<dbReference type="PROSITE" id="PS50110">
    <property type="entry name" value="RESPONSE_REGULATORY"/>
    <property type="match status" value="1"/>
</dbReference>
<reference evidence="9" key="1">
    <citation type="journal article" date="2019" name="Int. J. Syst. Evol. Microbiol.">
        <title>The Global Catalogue of Microorganisms (GCM) 10K type strain sequencing project: providing services to taxonomists for standard genome sequencing and annotation.</title>
        <authorList>
            <consortium name="The Broad Institute Genomics Platform"/>
            <consortium name="The Broad Institute Genome Sequencing Center for Infectious Disease"/>
            <person name="Wu L."/>
            <person name="Ma J."/>
        </authorList>
    </citation>
    <scope>NUCLEOTIDE SEQUENCE [LARGE SCALE GENOMIC DNA]</scope>
    <source>
        <strain evidence="9">JCM 13476</strain>
    </source>
</reference>
<evidence type="ECO:0000256" key="5">
    <source>
        <dbReference type="PROSITE-ProRule" id="PRU01091"/>
    </source>
</evidence>
<feature type="modified residue" description="4-aspartylphosphate" evidence="4">
    <location>
        <position position="51"/>
    </location>
</feature>
<sequence>MKIAVLDDDQVQLQAISQVIENAGYRPSSFSRGHALISALRRDTFDLLILDWNLPDRSGIEIVGWVRANLTPPPPMLLVTSRVEDEDVVEALNAGADDYLGKPLSPSVLEARVRALLRRAYEHTGTQSDQEVYDDITFNISTTTVLRDGETVAMTPKEFALARLLFRNTHRALSRTYLLETIWGNEPHLNSRSLDMHISRVRSKLNLRPQNGYRLTPVYSYGYRLERTGTTEADAPATDATDNPTTE</sequence>
<dbReference type="CDD" id="cd17574">
    <property type="entry name" value="REC_OmpR"/>
    <property type="match status" value="1"/>
</dbReference>
<feature type="DNA-binding region" description="OmpR/PhoB-type" evidence="5">
    <location>
        <begin position="128"/>
        <end position="227"/>
    </location>
</feature>
<evidence type="ECO:0000259" key="6">
    <source>
        <dbReference type="PROSITE" id="PS50110"/>
    </source>
</evidence>
<dbReference type="Pfam" id="PF00072">
    <property type="entry name" value="Response_reg"/>
    <property type="match status" value="1"/>
</dbReference>
<evidence type="ECO:0000256" key="1">
    <source>
        <dbReference type="ARBA" id="ARBA00022553"/>
    </source>
</evidence>
<name>A0ABP3HRR3_9CAUL</name>
<gene>
    <name evidence="8" type="ORF">GCM10009093_00120</name>
</gene>
<dbReference type="InterPro" id="IPR001867">
    <property type="entry name" value="OmpR/PhoB-type_DNA-bd"/>
</dbReference>
<dbReference type="SUPFAM" id="SSF52172">
    <property type="entry name" value="CheY-like"/>
    <property type="match status" value="1"/>
</dbReference>
<feature type="domain" description="OmpR/PhoB-type" evidence="7">
    <location>
        <begin position="128"/>
        <end position="227"/>
    </location>
</feature>
<keyword evidence="3 5" id="KW-0238">DNA-binding</keyword>